<evidence type="ECO:0000256" key="1">
    <source>
        <dbReference type="SAM" id="MobiDB-lite"/>
    </source>
</evidence>
<dbReference type="EMBL" id="HBUF01245840">
    <property type="protein sequence ID" value="CAG6678437.1"/>
    <property type="molecule type" value="Transcribed_RNA"/>
</dbReference>
<evidence type="ECO:0000313" key="2">
    <source>
        <dbReference type="EMBL" id="CAG6678428.1"/>
    </source>
</evidence>
<dbReference type="EMBL" id="HBUF01245836">
    <property type="protein sequence ID" value="CAG6678425.1"/>
    <property type="molecule type" value="Transcribed_RNA"/>
</dbReference>
<feature type="compositionally biased region" description="Low complexity" evidence="1">
    <location>
        <begin position="208"/>
        <end position="241"/>
    </location>
</feature>
<feature type="compositionally biased region" description="Polar residues" evidence="1">
    <location>
        <begin position="247"/>
        <end position="296"/>
    </location>
</feature>
<dbReference type="EMBL" id="HBUF01245832">
    <property type="protein sequence ID" value="CAG6678414.1"/>
    <property type="molecule type" value="Transcribed_RNA"/>
</dbReference>
<dbReference type="EMBL" id="HBUF01245830">
    <property type="protein sequence ID" value="CAG6678408.1"/>
    <property type="molecule type" value="Transcribed_RNA"/>
</dbReference>
<reference evidence="2" key="1">
    <citation type="submission" date="2021-05" db="EMBL/GenBank/DDBJ databases">
        <authorList>
            <person name="Alioto T."/>
            <person name="Alioto T."/>
            <person name="Gomez Garrido J."/>
        </authorList>
    </citation>
    <scope>NUCLEOTIDE SEQUENCE</scope>
</reference>
<feature type="region of interest" description="Disordered" evidence="1">
    <location>
        <begin position="208"/>
        <end position="296"/>
    </location>
</feature>
<proteinExistence type="predicted"/>
<dbReference type="EMBL" id="HBUF01245837">
    <property type="protein sequence ID" value="CAG6678428.1"/>
    <property type="molecule type" value="Transcribed_RNA"/>
</dbReference>
<dbReference type="EMBL" id="HBUF01245833">
    <property type="protein sequence ID" value="CAG6678417.1"/>
    <property type="molecule type" value="Transcribed_RNA"/>
</dbReference>
<dbReference type="EMBL" id="HBUF01245839">
    <property type="protein sequence ID" value="CAG6678434.1"/>
    <property type="molecule type" value="Transcribed_RNA"/>
</dbReference>
<accession>A0A8D8SZ31</accession>
<sequence>MENSRELFHESINQTTRNQPSITSPSLFGSNIVEIEIIVLLFCNKLVSNLLSHTRFLFKTKQQFQTMFIDECVFLSVIALSMLQVTTDARYLIARDPRNNQVYIPIFRWASDIFRDYIFDYAALVPVYDTSPSQHLSQSNHSPFYDLQISPADRVRFEKGIPSTLSGLHANYLERIQQGSDGKDSSSMDAIHTHEGGILQHLTMLSSQPQTGATPSATTPPQTSTTASQSAAAPLQASSSPPKTPTMEPQNTSPSNQTSTLTPEKTNSNGQGSVPQTVPSIPQTVSSTPQNTSATR</sequence>
<dbReference type="EMBL" id="HBUF01245831">
    <property type="protein sequence ID" value="CAG6678411.1"/>
    <property type="molecule type" value="Transcribed_RNA"/>
</dbReference>
<dbReference type="EMBL" id="HBUF01245838">
    <property type="protein sequence ID" value="CAG6678431.1"/>
    <property type="molecule type" value="Transcribed_RNA"/>
</dbReference>
<name>A0A8D8SZ31_9HEMI</name>
<organism evidence="2">
    <name type="scientific">Cacopsylla melanoneura</name>
    <dbReference type="NCBI Taxonomy" id="428564"/>
    <lineage>
        <taxon>Eukaryota</taxon>
        <taxon>Metazoa</taxon>
        <taxon>Ecdysozoa</taxon>
        <taxon>Arthropoda</taxon>
        <taxon>Hexapoda</taxon>
        <taxon>Insecta</taxon>
        <taxon>Pterygota</taxon>
        <taxon>Neoptera</taxon>
        <taxon>Paraneoptera</taxon>
        <taxon>Hemiptera</taxon>
        <taxon>Sternorrhyncha</taxon>
        <taxon>Psylloidea</taxon>
        <taxon>Psyllidae</taxon>
        <taxon>Psyllinae</taxon>
        <taxon>Cacopsylla</taxon>
    </lineage>
</organism>
<protein>
    <submittedName>
        <fullName evidence="2">Uncharacterized protein</fullName>
    </submittedName>
</protein>
<dbReference type="AlphaFoldDB" id="A0A8D8SZ31"/>
<dbReference type="EMBL" id="HBUF01245827">
    <property type="protein sequence ID" value="CAG6678400.1"/>
    <property type="molecule type" value="Transcribed_RNA"/>
</dbReference>